<dbReference type="InterPro" id="IPR008719">
    <property type="entry name" value="N2O_reductase_NosL"/>
</dbReference>
<sequence>MMKSAKIVWLSLCSLMLLMIGFQACQGNNGPKPIKYGVDQCAYCKMTVSDPRFGTQLLTKKGRAYNFDDVQCMVAFVKESRVKKEDVAAFFLPDYISNKLMPAEKMFYLKSEKLKSPMRGDIAAFSSVEDLEKTKATVGGTNMKWEDLW</sequence>
<keyword evidence="1" id="KW-0732">Signal</keyword>
<proteinExistence type="predicted"/>
<evidence type="ECO:0000313" key="2">
    <source>
        <dbReference type="EMBL" id="QGA26997.1"/>
    </source>
</evidence>
<dbReference type="Proteomes" id="UP000326921">
    <property type="component" value="Chromosome"/>
</dbReference>
<keyword evidence="3" id="KW-1185">Reference proteome</keyword>
<evidence type="ECO:0000313" key="3">
    <source>
        <dbReference type="Proteomes" id="UP000326921"/>
    </source>
</evidence>
<dbReference type="Pfam" id="PF05573">
    <property type="entry name" value="NosL"/>
    <property type="match status" value="1"/>
</dbReference>
<dbReference type="EMBL" id="CP045652">
    <property type="protein sequence ID" value="QGA26997.1"/>
    <property type="molecule type" value="Genomic_DNA"/>
</dbReference>
<dbReference type="PANTHER" id="PTHR41247:SF1">
    <property type="entry name" value="HTH-TYPE TRANSCRIPTIONAL REPRESSOR YCNK"/>
    <property type="match status" value="1"/>
</dbReference>
<evidence type="ECO:0008006" key="4">
    <source>
        <dbReference type="Google" id="ProtNLM"/>
    </source>
</evidence>
<dbReference type="SUPFAM" id="SSF160387">
    <property type="entry name" value="NosL/MerB-like"/>
    <property type="match status" value="1"/>
</dbReference>
<dbReference type="RefSeq" id="WP_153511839.1">
    <property type="nucleotide sequence ID" value="NZ_CP045652.1"/>
</dbReference>
<organism evidence="2 3">
    <name type="scientific">Sphingobacterium zhuxiongii</name>
    <dbReference type="NCBI Taxonomy" id="2662364"/>
    <lineage>
        <taxon>Bacteria</taxon>
        <taxon>Pseudomonadati</taxon>
        <taxon>Bacteroidota</taxon>
        <taxon>Sphingobacteriia</taxon>
        <taxon>Sphingobacteriales</taxon>
        <taxon>Sphingobacteriaceae</taxon>
        <taxon>Sphingobacterium</taxon>
    </lineage>
</organism>
<accession>A0A5Q0QA56</accession>
<name>A0A5Q0QA56_9SPHI</name>
<feature type="signal peptide" evidence="1">
    <location>
        <begin position="1"/>
        <end position="24"/>
    </location>
</feature>
<reference evidence="2 3" key="1">
    <citation type="submission" date="2019-10" db="EMBL/GenBank/DDBJ databases">
        <authorList>
            <person name="Dong K."/>
        </authorList>
    </citation>
    <scope>NUCLEOTIDE SEQUENCE [LARGE SCALE GENOMIC DNA]</scope>
    <source>
        <strain evidence="3">dk4302</strain>
    </source>
</reference>
<protein>
    <recommendedName>
        <fullName evidence="4">Nitrous oxide reductase</fullName>
    </recommendedName>
</protein>
<evidence type="ECO:0000256" key="1">
    <source>
        <dbReference type="SAM" id="SignalP"/>
    </source>
</evidence>
<feature type="chain" id="PRO_5024840665" description="Nitrous oxide reductase" evidence="1">
    <location>
        <begin position="25"/>
        <end position="149"/>
    </location>
</feature>
<gene>
    <name evidence="2" type="ORF">GFH32_12005</name>
</gene>
<dbReference type="PANTHER" id="PTHR41247">
    <property type="entry name" value="HTH-TYPE TRANSCRIPTIONAL REPRESSOR YCNK"/>
    <property type="match status" value="1"/>
</dbReference>
<dbReference type="PROSITE" id="PS51257">
    <property type="entry name" value="PROKAR_LIPOPROTEIN"/>
    <property type="match status" value="1"/>
</dbReference>
<dbReference type="AlphaFoldDB" id="A0A5Q0QA56"/>
<dbReference type="KEGG" id="sphe:GFH32_12005"/>